<reference evidence="6 7" key="1">
    <citation type="submission" date="2023-11" db="EMBL/GenBank/DDBJ databases">
        <title>Novel species in genus Nocardioides.</title>
        <authorList>
            <person name="Zhou H."/>
        </authorList>
    </citation>
    <scope>NUCLEOTIDE SEQUENCE [LARGE SCALE GENOMIC DNA]</scope>
    <source>
        <strain evidence="6 7">S-58</strain>
    </source>
</reference>
<dbReference type="InterPro" id="IPR003018">
    <property type="entry name" value="GAF"/>
</dbReference>
<dbReference type="Gene3D" id="1.10.10.10">
    <property type="entry name" value="Winged helix-like DNA-binding domain superfamily/Winged helix DNA-binding domain"/>
    <property type="match status" value="1"/>
</dbReference>
<dbReference type="PIRSF" id="PIRSF036625">
    <property type="entry name" value="GAF_ANTAR"/>
    <property type="match status" value="1"/>
</dbReference>
<sequence>MERDTLEPLTRATQAMAKHRTSSDVLQEIVEQAARCLPEFEHVSVSRIREDRHLETLAVTTDLARQFDRVQSEARGGPCVEAGKLDEVVLVNDARHEQRWPAYIRRALPLGLRSQLGIMLFSDSRGAICLNLHSTTTEQIDGGSVGVAEHFAVQAGAALGHVESADQLKTAIGTRTVIGTAIGLLMERHGIGKEAAFNYLLRDSSTSNRKIRLVAQELVQDKEDAVARERDDDR</sequence>
<dbReference type="RefSeq" id="WP_322423940.1">
    <property type="nucleotide sequence ID" value="NZ_CP141058.1"/>
</dbReference>
<dbReference type="InterPro" id="IPR036388">
    <property type="entry name" value="WH-like_DNA-bd_sf"/>
</dbReference>
<dbReference type="InterPro" id="IPR005561">
    <property type="entry name" value="ANTAR"/>
</dbReference>
<keyword evidence="7" id="KW-1185">Reference proteome</keyword>
<dbReference type="PROSITE" id="PS50921">
    <property type="entry name" value="ANTAR"/>
    <property type="match status" value="1"/>
</dbReference>
<dbReference type="SMART" id="SM01012">
    <property type="entry name" value="ANTAR"/>
    <property type="match status" value="1"/>
</dbReference>
<name>A0ABU5K9P7_9ACTN</name>
<dbReference type="Gene3D" id="3.30.450.40">
    <property type="match status" value="1"/>
</dbReference>
<accession>A0ABU5K9P7</accession>
<gene>
    <name evidence="6" type="ORF">SFC79_08005</name>
</gene>
<dbReference type="EMBL" id="JAXQPW010000002">
    <property type="protein sequence ID" value="MDZ5661701.1"/>
    <property type="molecule type" value="Genomic_DNA"/>
</dbReference>
<dbReference type="Pfam" id="PF03861">
    <property type="entry name" value="ANTAR"/>
    <property type="match status" value="1"/>
</dbReference>
<dbReference type="InterPro" id="IPR012074">
    <property type="entry name" value="GAF_ANTAR"/>
</dbReference>
<feature type="domain" description="ANTAR" evidence="5">
    <location>
        <begin position="158"/>
        <end position="219"/>
    </location>
</feature>
<evidence type="ECO:0000256" key="2">
    <source>
        <dbReference type="ARBA" id="ARBA00022777"/>
    </source>
</evidence>
<protein>
    <submittedName>
        <fullName evidence="6">GAF and ANTAR domain-containing protein</fullName>
    </submittedName>
</protein>
<evidence type="ECO:0000313" key="7">
    <source>
        <dbReference type="Proteomes" id="UP001291999"/>
    </source>
</evidence>
<evidence type="ECO:0000256" key="1">
    <source>
        <dbReference type="ARBA" id="ARBA00022679"/>
    </source>
</evidence>
<evidence type="ECO:0000256" key="4">
    <source>
        <dbReference type="ARBA" id="ARBA00023163"/>
    </source>
</evidence>
<comment type="caution">
    <text evidence="6">The sequence shown here is derived from an EMBL/GenBank/DDBJ whole genome shotgun (WGS) entry which is preliminary data.</text>
</comment>
<proteinExistence type="predicted"/>
<organism evidence="6 7">
    <name type="scientific">Nocardioides renjunii</name>
    <dbReference type="NCBI Taxonomy" id="3095075"/>
    <lineage>
        <taxon>Bacteria</taxon>
        <taxon>Bacillati</taxon>
        <taxon>Actinomycetota</taxon>
        <taxon>Actinomycetes</taxon>
        <taxon>Propionibacteriales</taxon>
        <taxon>Nocardioidaceae</taxon>
        <taxon>Nocardioides</taxon>
    </lineage>
</organism>
<dbReference type="Proteomes" id="UP001291999">
    <property type="component" value="Unassembled WGS sequence"/>
</dbReference>
<keyword evidence="1" id="KW-0808">Transferase</keyword>
<evidence type="ECO:0000256" key="3">
    <source>
        <dbReference type="ARBA" id="ARBA00023015"/>
    </source>
</evidence>
<dbReference type="InterPro" id="IPR029016">
    <property type="entry name" value="GAF-like_dom_sf"/>
</dbReference>
<keyword evidence="2" id="KW-0418">Kinase</keyword>
<dbReference type="SUPFAM" id="SSF52172">
    <property type="entry name" value="CheY-like"/>
    <property type="match status" value="1"/>
</dbReference>
<keyword evidence="3" id="KW-0805">Transcription regulation</keyword>
<dbReference type="Pfam" id="PF13185">
    <property type="entry name" value="GAF_2"/>
    <property type="match status" value="1"/>
</dbReference>
<keyword evidence="4" id="KW-0804">Transcription</keyword>
<evidence type="ECO:0000313" key="6">
    <source>
        <dbReference type="EMBL" id="MDZ5661701.1"/>
    </source>
</evidence>
<dbReference type="InterPro" id="IPR011006">
    <property type="entry name" value="CheY-like_superfamily"/>
</dbReference>
<evidence type="ECO:0000259" key="5">
    <source>
        <dbReference type="PROSITE" id="PS50921"/>
    </source>
</evidence>
<dbReference type="SUPFAM" id="SSF55781">
    <property type="entry name" value="GAF domain-like"/>
    <property type="match status" value="1"/>
</dbReference>